<evidence type="ECO:0000313" key="2">
    <source>
        <dbReference type="EMBL" id="AFM21810.1"/>
    </source>
</evidence>
<dbReference type="eggNOG" id="COG5017">
    <property type="taxonomic scope" value="Bacteria"/>
</dbReference>
<evidence type="ECO:0000259" key="1">
    <source>
        <dbReference type="Pfam" id="PF06662"/>
    </source>
</evidence>
<dbReference type="GO" id="GO:0005975">
    <property type="term" value="P:carbohydrate metabolic process"/>
    <property type="evidence" value="ECO:0007669"/>
    <property type="project" value="InterPro"/>
</dbReference>
<evidence type="ECO:0000313" key="3">
    <source>
        <dbReference type="Proteomes" id="UP000006061"/>
    </source>
</evidence>
<proteinExistence type="predicted"/>
<organism evidence="2 3">
    <name type="scientific">Acetomicrobium mobile (strain ATCC BAA-54 / DSM 13181 / JCM 12221 / NGA)</name>
    <name type="common">Anaerobaculum mobile</name>
    <dbReference type="NCBI Taxonomy" id="891968"/>
    <lineage>
        <taxon>Bacteria</taxon>
        <taxon>Thermotogati</taxon>
        <taxon>Synergistota</taxon>
        <taxon>Synergistia</taxon>
        <taxon>Synergistales</taxon>
        <taxon>Acetomicrobiaceae</taxon>
        <taxon>Acetomicrobium</taxon>
    </lineage>
</organism>
<keyword evidence="3" id="KW-1185">Reference proteome</keyword>
<dbReference type="Proteomes" id="UP000006061">
    <property type="component" value="Chromosome"/>
</dbReference>
<reference evidence="3" key="1">
    <citation type="journal article" date="2013" name="Stand. Genomic Sci.">
        <title>Complete genome sequence of the moderate thermophile Anaerobaculum mobile type strain (NGA(T)).</title>
        <authorList>
            <person name="Mavromatis K."/>
            <person name="Stackebrandt E."/>
            <person name="Held B."/>
            <person name="Lapidus A."/>
            <person name="Nolan M."/>
            <person name="Lucas S."/>
            <person name="Hammon N."/>
            <person name="Deshpande S."/>
            <person name="Cheng J.F."/>
            <person name="Tapia R."/>
            <person name="Goodwin L.A."/>
            <person name="Pitluck S."/>
            <person name="Liolios K."/>
            <person name="Pagani I."/>
            <person name="Ivanova N."/>
            <person name="Mikhailova N."/>
            <person name="Huntemann M."/>
            <person name="Pati A."/>
            <person name="Chen A."/>
            <person name="Palaniappan K."/>
            <person name="Land M."/>
            <person name="Rohde M."/>
            <person name="Spring S."/>
            <person name="Goker M."/>
            <person name="Woyke T."/>
            <person name="Detter J.C."/>
            <person name="Bristow J."/>
            <person name="Eisen J.A."/>
            <person name="Markowitz V."/>
            <person name="Hugenholtz P."/>
            <person name="Klenk H.P."/>
            <person name="Kyrpides N.C."/>
        </authorList>
    </citation>
    <scope>NUCLEOTIDE SEQUENCE</scope>
    <source>
        <strain evidence="3">ATCC BAA-54 / DSM 13181 / NGA</strain>
    </source>
</reference>
<dbReference type="STRING" id="891968.Anamo_1192"/>
<dbReference type="SUPFAM" id="SSF48208">
    <property type="entry name" value="Six-hairpin glycosidases"/>
    <property type="match status" value="1"/>
</dbReference>
<protein>
    <submittedName>
        <fullName evidence="2">D-glucuronyl C5-epimerase</fullName>
    </submittedName>
</protein>
<feature type="domain" description="D-glucuronyl C5-epimerase C-terminal" evidence="1">
    <location>
        <begin position="131"/>
        <end position="285"/>
    </location>
</feature>
<dbReference type="PATRIC" id="fig|891968.3.peg.1187"/>
<gene>
    <name evidence="2" type="ordered locus">Anamo_1192</name>
</gene>
<dbReference type="AlphaFoldDB" id="I4BX03"/>
<dbReference type="InterPro" id="IPR010598">
    <property type="entry name" value="C5-epim_C"/>
</dbReference>
<dbReference type="Pfam" id="PF06662">
    <property type="entry name" value="C5-epim_C"/>
    <property type="match status" value="1"/>
</dbReference>
<dbReference type="GO" id="GO:0015012">
    <property type="term" value="P:heparan sulfate proteoglycan biosynthetic process"/>
    <property type="evidence" value="ECO:0007669"/>
    <property type="project" value="InterPro"/>
</dbReference>
<name>I4BX03_ACEMN</name>
<accession>I4BX03</accession>
<sequence>MNLFTKWSRLFIRWTKMLGGKSYYHQPQCMGKVFRPNELAGYFNDLTGKTHWTGSTDDEEIPVNILVDGRKVYFATTIVQKALGHWDKWLLEGQETDKKEFLKLNRWLLSRQDENGGWPLWRELDLPLPSPYSAMTQGECISAFVRAWMLTEDDAYAEGARRALTLMCKPIEKGGPAIYVGKDIFLEEVPHDRRVSILNGWIFALFGLYDSWLVFNDKQTYEVFKQSLDTLLTHLGEYDAGYWSYYDVQKHLASPFYHDLHIHQLKALAMVENSSRLTQILGRWEAYQHSRLNRFRALSVKALQKLREPGEAVIIR</sequence>
<dbReference type="GO" id="GO:0047464">
    <property type="term" value="F:heparosan-N-sulfate-glucuronate 5-epimerase activity"/>
    <property type="evidence" value="ECO:0007669"/>
    <property type="project" value="InterPro"/>
</dbReference>
<dbReference type="InterPro" id="IPR008928">
    <property type="entry name" value="6-hairpin_glycosidase_sf"/>
</dbReference>
<dbReference type="EMBL" id="CP003198">
    <property type="protein sequence ID" value="AFM21810.1"/>
    <property type="molecule type" value="Genomic_DNA"/>
</dbReference>
<dbReference type="PANTHER" id="PTHR13174">
    <property type="entry name" value="D-GLUCURONYL C5-EPIMERASE"/>
    <property type="match status" value="1"/>
</dbReference>
<dbReference type="KEGG" id="amo:Anamo_1192"/>
<dbReference type="PANTHER" id="PTHR13174:SF3">
    <property type="entry name" value="D-GLUCURONYL C5-EPIMERASE"/>
    <property type="match status" value="1"/>
</dbReference>
<dbReference type="HOGENOM" id="CLU_057836_0_0_0"/>
<dbReference type="InterPro" id="IPR039721">
    <property type="entry name" value="C5-epimerase"/>
</dbReference>